<comment type="subcellular location">
    <subcellularLocation>
        <location evidence="1">Cell membrane</location>
        <topology evidence="1">Multi-pass membrane protein</topology>
    </subcellularLocation>
</comment>
<gene>
    <name evidence="8" type="ORF">C1I92_30160</name>
</gene>
<organism evidence="8 9">
    <name type="scientific">Jiangella anatolica</name>
    <dbReference type="NCBI Taxonomy" id="2670374"/>
    <lineage>
        <taxon>Bacteria</taxon>
        <taxon>Bacillati</taxon>
        <taxon>Actinomycetota</taxon>
        <taxon>Actinomycetes</taxon>
        <taxon>Jiangellales</taxon>
        <taxon>Jiangellaceae</taxon>
        <taxon>Jiangella</taxon>
    </lineage>
</organism>
<protein>
    <submittedName>
        <fullName evidence="8">RDD family protein</fullName>
    </submittedName>
</protein>
<dbReference type="Pfam" id="PF06271">
    <property type="entry name" value="RDD"/>
    <property type="match status" value="1"/>
</dbReference>
<evidence type="ECO:0000313" key="9">
    <source>
        <dbReference type="Proteomes" id="UP000248764"/>
    </source>
</evidence>
<dbReference type="PANTHER" id="PTHR36115">
    <property type="entry name" value="PROLINE-RICH ANTIGEN HOMOLOG-RELATED"/>
    <property type="match status" value="1"/>
</dbReference>
<dbReference type="Proteomes" id="UP000248764">
    <property type="component" value="Unassembled WGS sequence"/>
</dbReference>
<keyword evidence="2" id="KW-1003">Cell membrane</keyword>
<evidence type="ECO:0000256" key="1">
    <source>
        <dbReference type="ARBA" id="ARBA00004651"/>
    </source>
</evidence>
<feature type="domain" description="RDD" evidence="7">
    <location>
        <begin position="4"/>
        <end position="130"/>
    </location>
</feature>
<dbReference type="GO" id="GO:0005886">
    <property type="term" value="C:plasma membrane"/>
    <property type="evidence" value="ECO:0007669"/>
    <property type="project" value="UniProtKB-SubCell"/>
</dbReference>
<sequence length="144" mass="14830">MSGAGLVSRCAAALVDVGVLAAANALIGIVLGGIRYTLQGPPYALPSLPGWAFGVSNWVLVVLYLTASWTLTGRTPGQLVLGLRVVTETGRPPGAVRALVRALVCVAFPVGVLWTLVSRDTRAVHDLVAGTTLGYDPAVRGAAR</sequence>
<keyword evidence="3 6" id="KW-0812">Transmembrane</keyword>
<reference evidence="8 9" key="1">
    <citation type="submission" date="2018-01" db="EMBL/GenBank/DDBJ databases">
        <title>Draft genome sequence of Jiangella sp. GTF31.</title>
        <authorList>
            <person name="Sahin N."/>
            <person name="Ay H."/>
            <person name="Saygin H."/>
        </authorList>
    </citation>
    <scope>NUCLEOTIDE SEQUENCE [LARGE SCALE GENOMIC DNA]</scope>
    <source>
        <strain evidence="8 9">GTF31</strain>
    </source>
</reference>
<feature type="transmembrane region" description="Helical" evidence="6">
    <location>
        <begin position="48"/>
        <end position="67"/>
    </location>
</feature>
<dbReference type="PANTHER" id="PTHR36115:SF6">
    <property type="entry name" value="PROLINE-RICH ANTIGEN HOMOLOG"/>
    <property type="match status" value="1"/>
</dbReference>
<comment type="caution">
    <text evidence="8">The sequence shown here is derived from an EMBL/GenBank/DDBJ whole genome shotgun (WGS) entry which is preliminary data.</text>
</comment>
<dbReference type="InterPro" id="IPR051791">
    <property type="entry name" value="Pra-immunoreactive"/>
</dbReference>
<keyword evidence="9" id="KW-1185">Reference proteome</keyword>
<dbReference type="InterPro" id="IPR010432">
    <property type="entry name" value="RDD"/>
</dbReference>
<feature type="transmembrane region" description="Helical" evidence="6">
    <location>
        <begin position="98"/>
        <end position="117"/>
    </location>
</feature>
<evidence type="ECO:0000256" key="3">
    <source>
        <dbReference type="ARBA" id="ARBA00022692"/>
    </source>
</evidence>
<dbReference type="RefSeq" id="WP_111258338.1">
    <property type="nucleotide sequence ID" value="NZ_POTW01000125.1"/>
</dbReference>
<name>A0A2W2B3V9_9ACTN</name>
<evidence type="ECO:0000256" key="6">
    <source>
        <dbReference type="SAM" id="Phobius"/>
    </source>
</evidence>
<dbReference type="AlphaFoldDB" id="A0A2W2B3V9"/>
<dbReference type="EMBL" id="POTW01000125">
    <property type="protein sequence ID" value="PZF79640.1"/>
    <property type="molecule type" value="Genomic_DNA"/>
</dbReference>
<proteinExistence type="predicted"/>
<evidence type="ECO:0000313" key="8">
    <source>
        <dbReference type="EMBL" id="PZF79640.1"/>
    </source>
</evidence>
<evidence type="ECO:0000256" key="4">
    <source>
        <dbReference type="ARBA" id="ARBA00022989"/>
    </source>
</evidence>
<evidence type="ECO:0000256" key="2">
    <source>
        <dbReference type="ARBA" id="ARBA00022475"/>
    </source>
</evidence>
<accession>A0A2W2B3V9</accession>
<keyword evidence="5 6" id="KW-0472">Membrane</keyword>
<evidence type="ECO:0000256" key="5">
    <source>
        <dbReference type="ARBA" id="ARBA00023136"/>
    </source>
</evidence>
<evidence type="ECO:0000259" key="7">
    <source>
        <dbReference type="Pfam" id="PF06271"/>
    </source>
</evidence>
<feature type="transmembrane region" description="Helical" evidence="6">
    <location>
        <begin position="12"/>
        <end position="36"/>
    </location>
</feature>
<keyword evidence="4 6" id="KW-1133">Transmembrane helix</keyword>